<comment type="caution">
    <text evidence="1">The sequence shown here is derived from an EMBL/GenBank/DDBJ whole genome shotgun (WGS) entry which is preliminary data.</text>
</comment>
<keyword evidence="2" id="KW-1185">Reference proteome</keyword>
<dbReference type="EMBL" id="MU274915">
    <property type="protein sequence ID" value="KAI0088108.1"/>
    <property type="molecule type" value="Genomic_DNA"/>
</dbReference>
<evidence type="ECO:0000313" key="1">
    <source>
        <dbReference type="EMBL" id="KAI0088108.1"/>
    </source>
</evidence>
<protein>
    <submittedName>
        <fullName evidence="1">Uncharacterized protein</fullName>
    </submittedName>
</protein>
<accession>A0ACB8U177</accession>
<proteinExistence type="predicted"/>
<organism evidence="1 2">
    <name type="scientific">Irpex rosettiformis</name>
    <dbReference type="NCBI Taxonomy" id="378272"/>
    <lineage>
        <taxon>Eukaryota</taxon>
        <taxon>Fungi</taxon>
        <taxon>Dikarya</taxon>
        <taxon>Basidiomycota</taxon>
        <taxon>Agaricomycotina</taxon>
        <taxon>Agaricomycetes</taxon>
        <taxon>Polyporales</taxon>
        <taxon>Irpicaceae</taxon>
        <taxon>Irpex</taxon>
    </lineage>
</organism>
<gene>
    <name evidence="1" type="ORF">BDY19DRAFT_952096</name>
</gene>
<evidence type="ECO:0000313" key="2">
    <source>
        <dbReference type="Proteomes" id="UP001055072"/>
    </source>
</evidence>
<dbReference type="Proteomes" id="UP001055072">
    <property type="component" value="Unassembled WGS sequence"/>
</dbReference>
<name>A0ACB8U177_9APHY</name>
<reference evidence="1" key="1">
    <citation type="journal article" date="2021" name="Environ. Microbiol.">
        <title>Gene family expansions and transcriptome signatures uncover fungal adaptations to wood decay.</title>
        <authorList>
            <person name="Hage H."/>
            <person name="Miyauchi S."/>
            <person name="Viragh M."/>
            <person name="Drula E."/>
            <person name="Min B."/>
            <person name="Chaduli D."/>
            <person name="Navarro D."/>
            <person name="Favel A."/>
            <person name="Norest M."/>
            <person name="Lesage-Meessen L."/>
            <person name="Balint B."/>
            <person name="Merenyi Z."/>
            <person name="de Eugenio L."/>
            <person name="Morin E."/>
            <person name="Martinez A.T."/>
            <person name="Baldrian P."/>
            <person name="Stursova M."/>
            <person name="Martinez M.J."/>
            <person name="Novotny C."/>
            <person name="Magnuson J.K."/>
            <person name="Spatafora J.W."/>
            <person name="Maurice S."/>
            <person name="Pangilinan J."/>
            <person name="Andreopoulos W."/>
            <person name="LaButti K."/>
            <person name="Hundley H."/>
            <person name="Na H."/>
            <person name="Kuo A."/>
            <person name="Barry K."/>
            <person name="Lipzen A."/>
            <person name="Henrissat B."/>
            <person name="Riley R."/>
            <person name="Ahrendt S."/>
            <person name="Nagy L.G."/>
            <person name="Grigoriev I.V."/>
            <person name="Martin F."/>
            <person name="Rosso M.N."/>
        </authorList>
    </citation>
    <scope>NUCLEOTIDE SEQUENCE</scope>
    <source>
        <strain evidence="1">CBS 384.51</strain>
    </source>
</reference>
<sequence>MPRHVVFVGAPTSGVARESPNSSASHRWHTVIVEHSPTTQEFATTAPPASVTDVYKLPHATLEEASRRISRLYENIIFVDVEDPEQDSAVASDNLHGNDTREMPSAISWISTLHTSTNSKSCTLNRPDATFLRPTASFSRSIRHGHGKDTQESQETNSYSQSYNDSSDASVARFPHFHFSLHSLTSLVSLSRQPKTPHEIDYRGGFHGGSKQKVNVLVAVLEAEGPDTIRIKNGRDAGKEVTLFKIVVGDEEGQVCRLTAWREVAERWGGVNPDETAVQRGDVVYLQDIQASSDTNSTSDLSNISLTASPALKSAMLICYRTMPRAPDRDTGVNDERFRPDLRLGFSDATVRKVSNVVRWFEEMAGLPHGYQA</sequence>